<dbReference type="PANTHER" id="PTHR23253">
    <property type="entry name" value="EUKARYOTIC TRANSLATION INITIATION FACTOR 4 GAMMA"/>
    <property type="match status" value="1"/>
</dbReference>
<feature type="region of interest" description="Disordered" evidence="8">
    <location>
        <begin position="765"/>
        <end position="806"/>
    </location>
</feature>
<feature type="compositionally biased region" description="Low complexity" evidence="8">
    <location>
        <begin position="127"/>
        <end position="167"/>
    </location>
</feature>
<dbReference type="GO" id="GO:0016281">
    <property type="term" value="C:eukaryotic translation initiation factor 4F complex"/>
    <property type="evidence" value="ECO:0007669"/>
    <property type="project" value="TreeGrafter"/>
</dbReference>
<feature type="compositionally biased region" description="Basic and acidic residues" evidence="8">
    <location>
        <begin position="1198"/>
        <end position="1211"/>
    </location>
</feature>
<comment type="subcellular location">
    <subcellularLocation>
        <location evidence="1">Cytoplasm</location>
    </subcellularLocation>
</comment>
<feature type="compositionally biased region" description="Basic and acidic residues" evidence="8">
    <location>
        <begin position="651"/>
        <end position="660"/>
    </location>
</feature>
<organism evidence="10 11">
    <name type="scientific">Coprinellus micaceus</name>
    <name type="common">Glistening ink-cap mushroom</name>
    <name type="synonym">Coprinus micaceus</name>
    <dbReference type="NCBI Taxonomy" id="71717"/>
    <lineage>
        <taxon>Eukaryota</taxon>
        <taxon>Fungi</taxon>
        <taxon>Dikarya</taxon>
        <taxon>Basidiomycota</taxon>
        <taxon>Agaricomycotina</taxon>
        <taxon>Agaricomycetes</taxon>
        <taxon>Agaricomycetidae</taxon>
        <taxon>Agaricales</taxon>
        <taxon>Agaricineae</taxon>
        <taxon>Psathyrellaceae</taxon>
        <taxon>Coprinellus</taxon>
    </lineage>
</organism>
<evidence type="ECO:0000256" key="8">
    <source>
        <dbReference type="SAM" id="MobiDB-lite"/>
    </source>
</evidence>
<evidence type="ECO:0000256" key="6">
    <source>
        <dbReference type="ARBA" id="ARBA00022884"/>
    </source>
</evidence>
<evidence type="ECO:0000256" key="5">
    <source>
        <dbReference type="ARBA" id="ARBA00022553"/>
    </source>
</evidence>
<reference evidence="10 11" key="1">
    <citation type="journal article" date="2019" name="Nat. Ecol. Evol.">
        <title>Megaphylogeny resolves global patterns of mushroom evolution.</title>
        <authorList>
            <person name="Varga T."/>
            <person name="Krizsan K."/>
            <person name="Foldi C."/>
            <person name="Dima B."/>
            <person name="Sanchez-Garcia M."/>
            <person name="Sanchez-Ramirez S."/>
            <person name="Szollosi G.J."/>
            <person name="Szarkandi J.G."/>
            <person name="Papp V."/>
            <person name="Albert L."/>
            <person name="Andreopoulos W."/>
            <person name="Angelini C."/>
            <person name="Antonin V."/>
            <person name="Barry K.W."/>
            <person name="Bougher N.L."/>
            <person name="Buchanan P."/>
            <person name="Buyck B."/>
            <person name="Bense V."/>
            <person name="Catcheside P."/>
            <person name="Chovatia M."/>
            <person name="Cooper J."/>
            <person name="Damon W."/>
            <person name="Desjardin D."/>
            <person name="Finy P."/>
            <person name="Geml J."/>
            <person name="Haridas S."/>
            <person name="Hughes K."/>
            <person name="Justo A."/>
            <person name="Karasinski D."/>
            <person name="Kautmanova I."/>
            <person name="Kiss B."/>
            <person name="Kocsube S."/>
            <person name="Kotiranta H."/>
            <person name="LaButti K.M."/>
            <person name="Lechner B.E."/>
            <person name="Liimatainen K."/>
            <person name="Lipzen A."/>
            <person name="Lukacs Z."/>
            <person name="Mihaltcheva S."/>
            <person name="Morgado L.N."/>
            <person name="Niskanen T."/>
            <person name="Noordeloos M.E."/>
            <person name="Ohm R.A."/>
            <person name="Ortiz-Santana B."/>
            <person name="Ovrebo C."/>
            <person name="Racz N."/>
            <person name="Riley R."/>
            <person name="Savchenko A."/>
            <person name="Shiryaev A."/>
            <person name="Soop K."/>
            <person name="Spirin V."/>
            <person name="Szebenyi C."/>
            <person name="Tomsovsky M."/>
            <person name="Tulloss R.E."/>
            <person name="Uehling J."/>
            <person name="Grigoriev I.V."/>
            <person name="Vagvolgyi C."/>
            <person name="Papp T."/>
            <person name="Martin F.M."/>
            <person name="Miettinen O."/>
            <person name="Hibbett D.S."/>
            <person name="Nagy L.G."/>
        </authorList>
    </citation>
    <scope>NUCLEOTIDE SEQUENCE [LARGE SCALE GENOMIC DNA]</scope>
    <source>
        <strain evidence="10 11">FP101781</strain>
    </source>
</reference>
<dbReference type="InterPro" id="IPR022745">
    <property type="entry name" value="eIF4G1_eIF4E-bd"/>
</dbReference>
<feature type="compositionally biased region" description="Polar residues" evidence="8">
    <location>
        <begin position="402"/>
        <end position="412"/>
    </location>
</feature>
<sequence>MSKSSTGTSAKQLPAKSAWSKGPPQTAPSPRSQSPAPSAQSQSHLTHSRRPSALGQAVPIKDGVSIPRNNVGVAAAKQGSPVTFGSIDDASAPISSSPAAPNPIKESVVKSFGTVPAAASSHINGKASISAARSASVSANPLSSSLSSGPSASSSTATPSAHGTASGHKLEKPDIKKLFQGSSAPAASAAETQSPSLRSASLPSQQQSQNPPPSQPQFGSHFTPFVPGRQAGPSSGPNNGPSRSPVYPRQMPNGGPRSQPPNGGAPGLSSPRLGPPHTPQQTAGPQPPAPVPGQVPPQYAWGGYYYPGQYPPEYMAYSQWGYAQPGMPPQPNHPHGPHLAQPPHAPPHGTMPMSPRNGPQHLPSTPTMPHATPNPIHPPHPPPPISHTTSNISSVSSPPQTPSARLSANSSAFVPRPTSKIVFKNPDGQEINLEALKQTHSPATTAPPSSTGSPFRGSSPGTPKRTSIRMETEEQRKKRIAEEEEKGKEKQRQQAEAEAKVKQAKEEQERKNKEEEERKNKEEEEEKERVRKAEEEKERARKEEEERKIKEEEDRKKKEEEERERVRQEEARKVREEEQRRKEEEEEKRKLKEEEERKAKEEADRKAAEDKEAAERKQKEEEARKVTAADEAAAPEEGEVVEANGETQSSDAKKAKESLRIDTTTPTSNPADLGRKRPVPGPLDLSAAKVSRQSSLSTARLIEDINTIKYPEGISSPKPELNENAKPGQFRYDRDFLLQFMGVCKEKPPNLPPLDAIGLEPIDPSALAMSRGGSRGGGHRGPSNLGPSRQASIGSFKASGASGFGGMGNFGTTGKLTSEERFNLANRSASGPAAALPPQFGRNQMQRTPSQGGRERTRSKRGEKRPPIEGGKGGFHDRGGSYAQQQQQALSLEPVVPLQPSANRWDRKALHNADADTPELVDRKVKGLLNKLTMEKFDSISDQIITWANKSENEKDGRTLIQVIRLVFEKATDEAAWSEMYARLCRKMMERISPKVQDDGITNTEGKPIAGGQLFRKYLLNRCQEDFERGWVNKEATAAAAASKKSEDDAVQAANEGKDADAEEVALYSEEYYAAQKAKRQGLGLIKFIGELFKLQMLTERIMHECVKKLLGNVENPEEEEIESLCKLLTTVGAILDTPKARAHMDIYFSRMKELTKSLNVSSRMQFMLQDILELRDRKWIARNAAAVPTTIAQLHENAAKEKAAHEKDAYRQNTMSRTSSNRGRGRGDFEQQGPDGWAVAGGPPRPPPKAGDLSNFGKIQKAQQMTFGPSSVFSKNKDAKREQPISRSASSSNMFSMLSQQADAAPEPKAEPQRKKIVLQPRSVPKGDAPSASNAGSDSGSDDEDAAPAAPVDMSDEDAKKKIEEDLKELFAVRNVDEAENYFTALPSKHHHTLIDKVVSKAVESKAADTELVANFFERATSKELVSSAAFESGFEGIAEFIYDIAVDAPHAPKLFAQMVKAAGLSEDARRRIAQKAFEEGDRDKLFTLLS</sequence>
<dbReference type="FunFam" id="1.25.40.180:FF:000020">
    <property type="entry name" value="Eukaryotic translation initiation factor subunit"/>
    <property type="match status" value="1"/>
</dbReference>
<dbReference type="OrthoDB" id="514777at2759"/>
<feature type="compositionally biased region" description="Low complexity" evidence="8">
    <location>
        <begin position="193"/>
        <end position="209"/>
    </location>
</feature>
<feature type="compositionally biased region" description="Polar residues" evidence="8">
    <location>
        <begin position="438"/>
        <end position="453"/>
    </location>
</feature>
<dbReference type="SMART" id="SM00544">
    <property type="entry name" value="MA3"/>
    <property type="match status" value="1"/>
</dbReference>
<keyword evidence="7" id="KW-0648">Protein biosynthesis</keyword>
<evidence type="ECO:0000256" key="2">
    <source>
        <dbReference type="ARBA" id="ARBA00005775"/>
    </source>
</evidence>
<dbReference type="STRING" id="71717.A0A4Y7TXA4"/>
<feature type="compositionally biased region" description="Pro residues" evidence="8">
    <location>
        <begin position="285"/>
        <end position="295"/>
    </location>
</feature>
<dbReference type="Proteomes" id="UP000298030">
    <property type="component" value="Unassembled WGS sequence"/>
</dbReference>
<feature type="compositionally biased region" description="Polar residues" evidence="8">
    <location>
        <begin position="1262"/>
        <end position="1275"/>
    </location>
</feature>
<gene>
    <name evidence="10" type="ORF">FA13DRAFT_1657445</name>
</gene>
<feature type="region of interest" description="Disordered" evidence="8">
    <location>
        <begin position="320"/>
        <end position="696"/>
    </location>
</feature>
<feature type="region of interest" description="Disordered" evidence="8">
    <location>
        <begin position="1"/>
        <end position="66"/>
    </location>
</feature>
<feature type="compositionally biased region" description="Low complexity" evidence="8">
    <location>
        <begin position="386"/>
        <end position="397"/>
    </location>
</feature>
<feature type="compositionally biased region" description="Polar residues" evidence="8">
    <location>
        <begin position="1212"/>
        <end position="1222"/>
    </location>
</feature>
<feature type="region of interest" description="Disordered" evidence="8">
    <location>
        <begin position="78"/>
        <end position="103"/>
    </location>
</feature>
<evidence type="ECO:0000256" key="4">
    <source>
        <dbReference type="ARBA" id="ARBA00022540"/>
    </source>
</evidence>
<feature type="compositionally biased region" description="Low complexity" evidence="8">
    <location>
        <begin position="1287"/>
        <end position="1300"/>
    </location>
</feature>
<dbReference type="GO" id="GO:0003743">
    <property type="term" value="F:translation initiation factor activity"/>
    <property type="evidence" value="ECO:0007669"/>
    <property type="project" value="UniProtKB-KW"/>
</dbReference>
<feature type="region of interest" description="Disordered" evidence="8">
    <location>
        <begin position="828"/>
        <end position="889"/>
    </location>
</feature>
<dbReference type="Gene3D" id="1.25.40.180">
    <property type="match status" value="2"/>
</dbReference>
<feature type="compositionally biased region" description="Low complexity" evidence="8">
    <location>
        <begin position="232"/>
        <end position="245"/>
    </location>
</feature>
<feature type="compositionally biased region" description="Low complexity" evidence="8">
    <location>
        <begin position="86"/>
        <end position="103"/>
    </location>
</feature>
<feature type="compositionally biased region" description="Low complexity" evidence="8">
    <location>
        <begin position="28"/>
        <end position="43"/>
    </location>
</feature>
<dbReference type="Pfam" id="PF02854">
    <property type="entry name" value="MIF4G"/>
    <property type="match status" value="1"/>
</dbReference>
<feature type="compositionally biased region" description="Basic and acidic residues" evidence="8">
    <location>
        <begin position="1276"/>
        <end position="1285"/>
    </location>
</feature>
<feature type="compositionally biased region" description="Polar residues" evidence="8">
    <location>
        <begin position="841"/>
        <end position="851"/>
    </location>
</feature>
<dbReference type="PANTHER" id="PTHR23253:SF9">
    <property type="entry name" value="EUKARYOTIC TRANSLATION INITIATION FACTOR 4 GAMMA 2"/>
    <property type="match status" value="1"/>
</dbReference>
<dbReference type="Gene3D" id="1.20.970.30">
    <property type="entry name" value="eIF4G, eIF4E-binding domain"/>
    <property type="match status" value="1"/>
</dbReference>
<evidence type="ECO:0000313" key="11">
    <source>
        <dbReference type="Proteomes" id="UP000298030"/>
    </source>
</evidence>
<feature type="region of interest" description="Disordered" evidence="8">
    <location>
        <begin position="1198"/>
        <end position="1359"/>
    </location>
</feature>
<dbReference type="SMART" id="SM00543">
    <property type="entry name" value="MIF4G"/>
    <property type="match status" value="1"/>
</dbReference>
<protein>
    <recommendedName>
        <fullName evidence="9">MI domain-containing protein</fullName>
    </recommendedName>
</protein>
<keyword evidence="11" id="KW-1185">Reference proteome</keyword>
<feature type="compositionally biased region" description="Low complexity" evidence="8">
    <location>
        <begin position="1328"/>
        <end position="1340"/>
    </location>
</feature>
<dbReference type="InterPro" id="IPR036211">
    <property type="entry name" value="eIF4G_eIF4E-bd_sf"/>
</dbReference>
<dbReference type="SUPFAM" id="SSF101489">
    <property type="entry name" value="Eukaryotic initiation factor 4f subunit eIF4g, eIF4e-binding domain"/>
    <property type="match status" value="1"/>
</dbReference>
<dbReference type="InterPro" id="IPR003891">
    <property type="entry name" value="Initiation_fac_eIF4g_MI"/>
</dbReference>
<keyword evidence="4" id="KW-0396">Initiation factor</keyword>
<dbReference type="SUPFAM" id="SSF48371">
    <property type="entry name" value="ARM repeat"/>
    <property type="match status" value="2"/>
</dbReference>
<feature type="region of interest" description="Disordered" evidence="8">
    <location>
        <begin position="119"/>
        <end position="302"/>
    </location>
</feature>
<dbReference type="Pfam" id="PF02847">
    <property type="entry name" value="MA3"/>
    <property type="match status" value="1"/>
</dbReference>
<evidence type="ECO:0000256" key="1">
    <source>
        <dbReference type="ARBA" id="ARBA00004496"/>
    </source>
</evidence>
<feature type="compositionally biased region" description="Polar residues" evidence="8">
    <location>
        <begin position="661"/>
        <end position="670"/>
    </location>
</feature>
<evidence type="ECO:0000259" key="9">
    <source>
        <dbReference type="PROSITE" id="PS51366"/>
    </source>
</evidence>
<comment type="caution">
    <text evidence="10">The sequence shown here is derived from an EMBL/GenBank/DDBJ whole genome shotgun (WGS) entry which is preliminary data.</text>
</comment>
<dbReference type="EMBL" id="QPFP01000003">
    <property type="protein sequence ID" value="TEB38458.1"/>
    <property type="molecule type" value="Genomic_DNA"/>
</dbReference>
<dbReference type="InterPro" id="IPR003890">
    <property type="entry name" value="MIF4G-like_typ-3"/>
</dbReference>
<name>A0A4Y7TXA4_COPMI</name>
<keyword evidence="3" id="KW-0963">Cytoplasm</keyword>
<comment type="similarity">
    <text evidence="2">Belongs to the eukaryotic initiation factor 4G family.</text>
</comment>
<keyword evidence="6" id="KW-0694">RNA-binding</keyword>
<dbReference type="PROSITE" id="PS51366">
    <property type="entry name" value="MI"/>
    <property type="match status" value="1"/>
</dbReference>
<feature type="compositionally biased region" description="Basic and acidic residues" evidence="8">
    <location>
        <begin position="485"/>
        <end position="628"/>
    </location>
</feature>
<feature type="compositionally biased region" description="Polar residues" evidence="8">
    <location>
        <begin position="1"/>
        <end position="11"/>
    </location>
</feature>
<proteinExistence type="inferred from homology"/>
<accession>A0A4Y7TXA4</accession>
<feature type="domain" description="MI" evidence="9">
    <location>
        <begin position="1359"/>
        <end position="1480"/>
    </location>
</feature>
<keyword evidence="5" id="KW-0597">Phosphoprotein</keyword>
<evidence type="ECO:0000256" key="7">
    <source>
        <dbReference type="ARBA" id="ARBA00022917"/>
    </source>
</evidence>
<dbReference type="InterPro" id="IPR016024">
    <property type="entry name" value="ARM-type_fold"/>
</dbReference>
<feature type="compositionally biased region" description="Pro residues" evidence="8">
    <location>
        <begin position="375"/>
        <end position="385"/>
    </location>
</feature>
<evidence type="ECO:0000256" key="3">
    <source>
        <dbReference type="ARBA" id="ARBA00022490"/>
    </source>
</evidence>
<feature type="compositionally biased region" description="Basic and acidic residues" evidence="8">
    <location>
        <begin position="168"/>
        <end position="177"/>
    </location>
</feature>
<evidence type="ECO:0000313" key="10">
    <source>
        <dbReference type="EMBL" id="TEB38458.1"/>
    </source>
</evidence>
<dbReference type="Pfam" id="PF12152">
    <property type="entry name" value="eIF_4G1"/>
    <property type="match status" value="1"/>
</dbReference>
<dbReference type="GO" id="GO:0010494">
    <property type="term" value="C:cytoplasmic stress granule"/>
    <property type="evidence" value="ECO:0007669"/>
    <property type="project" value="UniProtKB-ARBA"/>
</dbReference>
<dbReference type="GO" id="GO:0003729">
    <property type="term" value="F:mRNA binding"/>
    <property type="evidence" value="ECO:0007669"/>
    <property type="project" value="TreeGrafter"/>
</dbReference>